<dbReference type="EMBL" id="LPLZ01000040">
    <property type="protein sequence ID" value="KWN16844.1"/>
    <property type="molecule type" value="Genomic_DNA"/>
</dbReference>
<organism evidence="1 2">
    <name type="scientific">Burkholderia territorii</name>
    <dbReference type="NCBI Taxonomy" id="1503055"/>
    <lineage>
        <taxon>Bacteria</taxon>
        <taxon>Pseudomonadati</taxon>
        <taxon>Pseudomonadota</taxon>
        <taxon>Betaproteobacteria</taxon>
        <taxon>Burkholderiales</taxon>
        <taxon>Burkholderiaceae</taxon>
        <taxon>Burkholderia</taxon>
        <taxon>Burkholderia cepacia complex</taxon>
    </lineage>
</organism>
<evidence type="ECO:0000313" key="1">
    <source>
        <dbReference type="EMBL" id="KWN16844.1"/>
    </source>
</evidence>
<name>A0A119VKK6_9BURK</name>
<gene>
    <name evidence="1" type="ORF">WT83_14165</name>
</gene>
<dbReference type="Proteomes" id="UP000068016">
    <property type="component" value="Unassembled WGS sequence"/>
</dbReference>
<accession>A0A119VKK6</accession>
<comment type="caution">
    <text evidence="1">The sequence shown here is derived from an EMBL/GenBank/DDBJ whole genome shotgun (WGS) entry which is preliminary data.</text>
</comment>
<protein>
    <submittedName>
        <fullName evidence="1">Uncharacterized protein</fullName>
    </submittedName>
</protein>
<sequence>MLRAAVELVFGPLLAAGCLTRVSALWLIACGLRTSLDDILRIPIGLGPADWLGEMLYRPEALYRGCLDFTAFYRRRTA</sequence>
<evidence type="ECO:0000313" key="2">
    <source>
        <dbReference type="Proteomes" id="UP000068016"/>
    </source>
</evidence>
<reference evidence="1 2" key="1">
    <citation type="submission" date="2015-11" db="EMBL/GenBank/DDBJ databases">
        <title>Expanding the genomic diversity of Burkholderia species for the development of highly accurate diagnostics.</title>
        <authorList>
            <person name="Sahl J."/>
            <person name="Keim P."/>
            <person name="Wagner D."/>
        </authorList>
    </citation>
    <scope>NUCLEOTIDE SEQUENCE [LARGE SCALE GENOMIC DNA]</scope>
    <source>
        <strain evidence="1 2">MSMB793WGS</strain>
    </source>
</reference>
<dbReference type="AlphaFoldDB" id="A0A119VKK6"/>
<dbReference type="PROSITE" id="PS51257">
    <property type="entry name" value="PROKAR_LIPOPROTEIN"/>
    <property type="match status" value="1"/>
</dbReference>
<proteinExistence type="predicted"/>